<keyword evidence="2" id="KW-1185">Reference proteome</keyword>
<dbReference type="Proteomes" id="UP000887226">
    <property type="component" value="Unassembled WGS sequence"/>
</dbReference>
<accession>A0A9P7YWF4</accession>
<gene>
    <name evidence="1" type="ORF">BJ878DRAFT_483656</name>
</gene>
<sequence>MVSSKSKTKPTPMLAYRDDDNHAVKYVLGTNIVPTTVSYRPEDSDNEALLQPQGEIDEESLQRFTATGRPMQPLKYRAMQTMAGDMFSLPVLLPKRYTDDSIIPAIITNVIPSIDIAAPRASMGRRASFMKRLKSGMSEEKQYNGRITKVVYMPRREYLMHFACNEKGEYSGTKPKKEWTEDELNEKYKEFQLPPKKPAMFGGMPS</sequence>
<name>A0A9P7YWF4_9HELO</name>
<evidence type="ECO:0000313" key="2">
    <source>
        <dbReference type="Proteomes" id="UP000887226"/>
    </source>
</evidence>
<reference evidence="1" key="1">
    <citation type="journal article" date="2021" name="IMA Fungus">
        <title>Genomic characterization of three marine fungi, including Emericellopsis atlantica sp. nov. with signatures of a generalist lifestyle and marine biomass degradation.</title>
        <authorList>
            <person name="Hagestad O.C."/>
            <person name="Hou L."/>
            <person name="Andersen J.H."/>
            <person name="Hansen E.H."/>
            <person name="Altermark B."/>
            <person name="Li C."/>
            <person name="Kuhnert E."/>
            <person name="Cox R.J."/>
            <person name="Crous P.W."/>
            <person name="Spatafora J.W."/>
            <person name="Lail K."/>
            <person name="Amirebrahimi M."/>
            <person name="Lipzen A."/>
            <person name="Pangilinan J."/>
            <person name="Andreopoulos W."/>
            <person name="Hayes R.D."/>
            <person name="Ng V."/>
            <person name="Grigoriev I.V."/>
            <person name="Jackson S.A."/>
            <person name="Sutton T.D.S."/>
            <person name="Dobson A.D.W."/>
            <person name="Rama T."/>
        </authorList>
    </citation>
    <scope>NUCLEOTIDE SEQUENCE</scope>
    <source>
        <strain evidence="1">TRa3180A</strain>
    </source>
</reference>
<dbReference type="EMBL" id="MU254382">
    <property type="protein sequence ID" value="KAG9240647.1"/>
    <property type="molecule type" value="Genomic_DNA"/>
</dbReference>
<proteinExistence type="predicted"/>
<protein>
    <submittedName>
        <fullName evidence="1">Uncharacterized protein</fullName>
    </submittedName>
</protein>
<organism evidence="1 2">
    <name type="scientific">Calycina marina</name>
    <dbReference type="NCBI Taxonomy" id="1763456"/>
    <lineage>
        <taxon>Eukaryota</taxon>
        <taxon>Fungi</taxon>
        <taxon>Dikarya</taxon>
        <taxon>Ascomycota</taxon>
        <taxon>Pezizomycotina</taxon>
        <taxon>Leotiomycetes</taxon>
        <taxon>Helotiales</taxon>
        <taxon>Pezizellaceae</taxon>
        <taxon>Calycina</taxon>
    </lineage>
</organism>
<comment type="caution">
    <text evidence="1">The sequence shown here is derived from an EMBL/GenBank/DDBJ whole genome shotgun (WGS) entry which is preliminary data.</text>
</comment>
<dbReference type="AlphaFoldDB" id="A0A9P7YWF4"/>
<dbReference type="OrthoDB" id="4158258at2759"/>
<evidence type="ECO:0000313" key="1">
    <source>
        <dbReference type="EMBL" id="KAG9240647.1"/>
    </source>
</evidence>